<accession>A0A7Y9LRY7</accession>
<proteinExistence type="predicted"/>
<dbReference type="Proteomes" id="UP000521748">
    <property type="component" value="Unassembled WGS sequence"/>
</dbReference>
<dbReference type="AlphaFoldDB" id="A0A7Y9LRY7"/>
<organism evidence="1 2">
    <name type="scientific">Psychromicrobium silvestre</name>
    <dbReference type="NCBI Taxonomy" id="1645614"/>
    <lineage>
        <taxon>Bacteria</taxon>
        <taxon>Bacillati</taxon>
        <taxon>Actinomycetota</taxon>
        <taxon>Actinomycetes</taxon>
        <taxon>Micrococcales</taxon>
        <taxon>Micrococcaceae</taxon>
        <taxon>Psychromicrobium</taxon>
    </lineage>
</organism>
<evidence type="ECO:0000313" key="2">
    <source>
        <dbReference type="Proteomes" id="UP000521748"/>
    </source>
</evidence>
<gene>
    <name evidence="1" type="ORF">FHU41_000704</name>
</gene>
<evidence type="ECO:0000313" key="1">
    <source>
        <dbReference type="EMBL" id="NYE94483.1"/>
    </source>
</evidence>
<dbReference type="RefSeq" id="WP_179388242.1">
    <property type="nucleotide sequence ID" value="NZ_JACBYQ010000001.1"/>
</dbReference>
<sequence length="209" mass="23380">MNIRELNERLVKMDRRPVNDTPGVLDPYGNNLWQREDGKWVIASSDDRGGVAYHHGPMKPGGGADIMTFDTADAACDYIWKKATAPRPVVEPSKYTPEEKEVLRKKRIERYEAGLKAATETTERDIRELNEKLVRAGERPINDWPVKASAEGFDPSALSLRQFPGKGWYIMIGDGSDGSDSVQESTRLFATTADACDYIWQEATGSVEK</sequence>
<comment type="caution">
    <text evidence="1">The sequence shown here is derived from an EMBL/GenBank/DDBJ whole genome shotgun (WGS) entry which is preliminary data.</text>
</comment>
<name>A0A7Y9LRY7_9MICC</name>
<protein>
    <submittedName>
        <fullName evidence="1">Uncharacterized protein</fullName>
    </submittedName>
</protein>
<keyword evidence="2" id="KW-1185">Reference proteome</keyword>
<reference evidence="1 2" key="1">
    <citation type="submission" date="2020-07" db="EMBL/GenBank/DDBJ databases">
        <title>Sequencing the genomes of 1000 actinobacteria strains.</title>
        <authorList>
            <person name="Klenk H.-P."/>
        </authorList>
    </citation>
    <scope>NUCLEOTIDE SEQUENCE [LARGE SCALE GENOMIC DNA]</scope>
    <source>
        <strain evidence="1 2">DSM 102047</strain>
    </source>
</reference>
<dbReference type="EMBL" id="JACBYQ010000001">
    <property type="protein sequence ID" value="NYE94483.1"/>
    <property type="molecule type" value="Genomic_DNA"/>
</dbReference>